<evidence type="ECO:0000256" key="3">
    <source>
        <dbReference type="ARBA" id="ARBA00023015"/>
    </source>
</evidence>
<dbReference type="RefSeq" id="WP_247413887.1">
    <property type="nucleotide sequence ID" value="NZ_JALLGW010000001.1"/>
</dbReference>
<organism evidence="8 9">
    <name type="scientific">Halomarina salina</name>
    <dbReference type="NCBI Taxonomy" id="1872699"/>
    <lineage>
        <taxon>Archaea</taxon>
        <taxon>Methanobacteriati</taxon>
        <taxon>Methanobacteriota</taxon>
        <taxon>Stenosarchaea group</taxon>
        <taxon>Halobacteria</taxon>
        <taxon>Halobacteriales</taxon>
        <taxon>Natronomonadaceae</taxon>
        <taxon>Halomarina</taxon>
    </lineage>
</organism>
<dbReference type="SUPFAM" id="SSF88659">
    <property type="entry name" value="Sigma3 and sigma4 domains of RNA polymerase sigma factors"/>
    <property type="match status" value="1"/>
</dbReference>
<evidence type="ECO:0000256" key="4">
    <source>
        <dbReference type="ARBA" id="ARBA00023163"/>
    </source>
</evidence>
<dbReference type="InterPro" id="IPR031803">
    <property type="entry name" value="BAT_GAF/HTH-assoc"/>
</dbReference>
<evidence type="ECO:0000313" key="9">
    <source>
        <dbReference type="Proteomes" id="UP001596099"/>
    </source>
</evidence>
<dbReference type="Pfam" id="PF13185">
    <property type="entry name" value="GAF_2"/>
    <property type="match status" value="1"/>
</dbReference>
<dbReference type="CDD" id="cd00130">
    <property type="entry name" value="PAS"/>
    <property type="match status" value="1"/>
</dbReference>
<dbReference type="PROSITE" id="PS50112">
    <property type="entry name" value="PAS"/>
    <property type="match status" value="1"/>
</dbReference>
<dbReference type="SUPFAM" id="SSF55781">
    <property type="entry name" value="GAF domain-like"/>
    <property type="match status" value="1"/>
</dbReference>
<dbReference type="Proteomes" id="UP001596099">
    <property type="component" value="Unassembled WGS sequence"/>
</dbReference>
<dbReference type="GO" id="GO:0016301">
    <property type="term" value="F:kinase activity"/>
    <property type="evidence" value="ECO:0007669"/>
    <property type="project" value="UniProtKB-KW"/>
</dbReference>
<dbReference type="InterPro" id="IPR003018">
    <property type="entry name" value="GAF"/>
</dbReference>
<dbReference type="InterPro" id="IPR007050">
    <property type="entry name" value="HTH_bacterioopsin"/>
</dbReference>
<protein>
    <submittedName>
        <fullName evidence="8">Bacterio-opsin activator domain-containing protein</fullName>
    </submittedName>
</protein>
<evidence type="ECO:0000259" key="6">
    <source>
        <dbReference type="PROSITE" id="PS50112"/>
    </source>
</evidence>
<sequence length="663" mass="73445">MSRILLFTEADENRRLLADWLSTEYDVATGDDASALDHEFDLALVDRTMFGRYEDELMERKQDERPVLLPFLFVISQRELDRLGPDLWQRIDAVVRNRVDELITAPIKKAELKARIDNLLNSRGLSVQLRDQREQYRRLLSVAPETITTVDSEGTISYLNARGAELFGVDDPADLYGESLFEFLPEDDCAELAALIDAAMDGEPEDEDSEFTDARFQRDGETRYVEVGATPITYDGEQAVQLVIRDVTERRQRERQIERQRDALRTLDRLNEVIRSIDQSLVRASTRGDIEQAVCDRLVEVDRYVAAWIGTDSATSRDVTPRATAGALDDYLDAVTISASETSDPAGRTVASGEATLDDDVTAAGNEGVDPGDEPWRDAAVDAGFASAIAVPIVYEDTRYGALAIYSDQQDAFAAADEVAVLRELGETIGHAITAAESKRALLTDRIAELEFDVQMPESFLARVSEAVDGSFEFAGMVSTTDGSYLEYYSAPVSDPGAVLDERADGDAVEHLRHVGDHGGEALFEVVFSDDHVVQAVGSLGGRTTGLSVEDGVYRVTAEFPYDVDRHAIADALAAKFDAATLRAQRETERELSSRQEVWETFRDHLTDKQWSVIQTAFYAGFFEWPRASTGEEVAESLGISPPTFHEHLRAAQQKLLEALLDG</sequence>
<dbReference type="PANTHER" id="PTHR34236">
    <property type="entry name" value="DIMETHYL SULFOXIDE REDUCTASE TRANSCRIPTIONAL ACTIVATOR"/>
    <property type="match status" value="1"/>
</dbReference>
<dbReference type="Gene3D" id="3.30.450.40">
    <property type="match status" value="1"/>
</dbReference>
<dbReference type="SUPFAM" id="SSF52172">
    <property type="entry name" value="CheY-like"/>
    <property type="match status" value="1"/>
</dbReference>
<dbReference type="Gene3D" id="3.30.450.20">
    <property type="entry name" value="PAS domain"/>
    <property type="match status" value="1"/>
</dbReference>
<dbReference type="PROSITE" id="PS50113">
    <property type="entry name" value="PAC"/>
    <property type="match status" value="1"/>
</dbReference>
<dbReference type="Pfam" id="PF04967">
    <property type="entry name" value="HTH_10"/>
    <property type="match status" value="1"/>
</dbReference>
<dbReference type="InterPro" id="IPR013656">
    <property type="entry name" value="PAS_4"/>
</dbReference>
<keyword evidence="3" id="KW-0805">Transcription regulation</keyword>
<dbReference type="InterPro" id="IPR013324">
    <property type="entry name" value="RNA_pol_sigma_r3/r4-like"/>
</dbReference>
<dbReference type="InterPro" id="IPR029016">
    <property type="entry name" value="GAF-like_dom_sf"/>
</dbReference>
<accession>A0ABD5RKS2</accession>
<evidence type="ECO:0000259" key="7">
    <source>
        <dbReference type="PROSITE" id="PS50113"/>
    </source>
</evidence>
<keyword evidence="9" id="KW-1185">Reference proteome</keyword>
<dbReference type="SMART" id="SM00091">
    <property type="entry name" value="PAS"/>
    <property type="match status" value="1"/>
</dbReference>
<reference evidence="8 9" key="1">
    <citation type="journal article" date="2019" name="Int. J. Syst. Evol. Microbiol.">
        <title>The Global Catalogue of Microorganisms (GCM) 10K type strain sequencing project: providing services to taxonomists for standard genome sequencing and annotation.</title>
        <authorList>
            <consortium name="The Broad Institute Genomics Platform"/>
            <consortium name="The Broad Institute Genome Sequencing Center for Infectious Disease"/>
            <person name="Wu L."/>
            <person name="Ma J."/>
        </authorList>
    </citation>
    <scope>NUCLEOTIDE SEQUENCE [LARGE SCALE GENOMIC DNA]</scope>
    <source>
        <strain evidence="8 9">CGMCC 1.12543</strain>
    </source>
</reference>
<comment type="caution">
    <text evidence="8">The sequence shown here is derived from an EMBL/GenBank/DDBJ whole genome shotgun (WGS) entry which is preliminary data.</text>
</comment>
<proteinExistence type="predicted"/>
<dbReference type="InterPro" id="IPR035965">
    <property type="entry name" value="PAS-like_dom_sf"/>
</dbReference>
<dbReference type="Pfam" id="PF08448">
    <property type="entry name" value="PAS_4"/>
    <property type="match status" value="1"/>
</dbReference>
<evidence type="ECO:0000256" key="5">
    <source>
        <dbReference type="SAM" id="MobiDB-lite"/>
    </source>
</evidence>
<dbReference type="PANTHER" id="PTHR34236:SF1">
    <property type="entry name" value="DIMETHYL SULFOXIDE REDUCTASE TRANSCRIPTIONAL ACTIVATOR"/>
    <property type="match status" value="1"/>
</dbReference>
<feature type="domain" description="PAC" evidence="7">
    <location>
        <begin position="207"/>
        <end position="259"/>
    </location>
</feature>
<feature type="region of interest" description="Disordered" evidence="5">
    <location>
        <begin position="342"/>
        <end position="373"/>
    </location>
</feature>
<dbReference type="InterPro" id="IPR011006">
    <property type="entry name" value="CheY-like_superfamily"/>
</dbReference>
<gene>
    <name evidence="8" type="ORF">ACFPYI_06465</name>
</gene>
<dbReference type="EMBL" id="JBHSQH010000001">
    <property type="protein sequence ID" value="MFC5970973.1"/>
    <property type="molecule type" value="Genomic_DNA"/>
</dbReference>
<evidence type="ECO:0000256" key="2">
    <source>
        <dbReference type="ARBA" id="ARBA00022777"/>
    </source>
</evidence>
<name>A0ABD5RKS2_9EURY</name>
<dbReference type="SUPFAM" id="SSF55785">
    <property type="entry name" value="PYP-like sensor domain (PAS domain)"/>
    <property type="match status" value="1"/>
</dbReference>
<keyword evidence="1" id="KW-0808">Transferase</keyword>
<evidence type="ECO:0000256" key="1">
    <source>
        <dbReference type="ARBA" id="ARBA00022679"/>
    </source>
</evidence>
<dbReference type="InterPro" id="IPR000014">
    <property type="entry name" value="PAS"/>
</dbReference>
<dbReference type="NCBIfam" id="TIGR00229">
    <property type="entry name" value="sensory_box"/>
    <property type="match status" value="1"/>
</dbReference>
<evidence type="ECO:0000313" key="8">
    <source>
        <dbReference type="EMBL" id="MFC5970973.1"/>
    </source>
</evidence>
<dbReference type="InterPro" id="IPR000700">
    <property type="entry name" value="PAS-assoc_C"/>
</dbReference>
<dbReference type="AlphaFoldDB" id="A0ABD5RKS2"/>
<feature type="domain" description="PAS" evidence="6">
    <location>
        <begin position="132"/>
        <end position="203"/>
    </location>
</feature>
<keyword evidence="2" id="KW-0418">Kinase</keyword>
<keyword evidence="4" id="KW-0804">Transcription</keyword>
<dbReference type="Pfam" id="PF15915">
    <property type="entry name" value="BAT"/>
    <property type="match status" value="1"/>
</dbReference>